<dbReference type="InterPro" id="IPR002999">
    <property type="entry name" value="Tudor"/>
</dbReference>
<feature type="region of interest" description="Disordered" evidence="1">
    <location>
        <begin position="1798"/>
        <end position="1824"/>
    </location>
</feature>
<evidence type="ECO:0000313" key="4">
    <source>
        <dbReference type="Proteomes" id="UP000606274"/>
    </source>
</evidence>
<dbReference type="Pfam" id="PF00567">
    <property type="entry name" value="TUDOR"/>
    <property type="match status" value="7"/>
</dbReference>
<dbReference type="InterPro" id="IPR035437">
    <property type="entry name" value="SNase_OB-fold_sf"/>
</dbReference>
<keyword evidence="4" id="KW-1185">Reference proteome</keyword>
<evidence type="ECO:0000259" key="2">
    <source>
        <dbReference type="PROSITE" id="PS50304"/>
    </source>
</evidence>
<feature type="domain" description="Tudor" evidence="2">
    <location>
        <begin position="70"/>
        <end position="128"/>
    </location>
</feature>
<protein>
    <recommendedName>
        <fullName evidence="2">Tudor domain-containing protein</fullName>
    </recommendedName>
</protein>
<dbReference type="PANTHER" id="PTHR22948">
    <property type="entry name" value="TUDOR DOMAIN CONTAINING PROTEIN"/>
    <property type="match status" value="1"/>
</dbReference>
<dbReference type="FunFam" id="2.30.30.140:FF:000018">
    <property type="entry name" value="Serine/threonine-protein kinase 31"/>
    <property type="match status" value="1"/>
</dbReference>
<dbReference type="CDD" id="cd20436">
    <property type="entry name" value="Tudor_TDRD15_rpt1"/>
    <property type="match status" value="1"/>
</dbReference>
<proteinExistence type="predicted"/>
<dbReference type="EMBL" id="JABFDY010000023">
    <property type="protein sequence ID" value="KAF7690522.1"/>
    <property type="molecule type" value="Genomic_DNA"/>
</dbReference>
<dbReference type="PROSITE" id="PS50304">
    <property type="entry name" value="TUDOR"/>
    <property type="match status" value="7"/>
</dbReference>
<feature type="compositionally biased region" description="Basic and acidic residues" evidence="1">
    <location>
        <begin position="1383"/>
        <end position="1396"/>
    </location>
</feature>
<dbReference type="SUPFAM" id="SSF63748">
    <property type="entry name" value="Tudor/PWWP/MBT"/>
    <property type="match status" value="7"/>
</dbReference>
<dbReference type="SMART" id="SM00333">
    <property type="entry name" value="TUDOR"/>
    <property type="match status" value="7"/>
</dbReference>
<evidence type="ECO:0000256" key="1">
    <source>
        <dbReference type="SAM" id="MobiDB-lite"/>
    </source>
</evidence>
<evidence type="ECO:0000313" key="3">
    <source>
        <dbReference type="EMBL" id="KAF7690522.1"/>
    </source>
</evidence>
<feature type="region of interest" description="Disordered" evidence="1">
    <location>
        <begin position="1370"/>
        <end position="1396"/>
    </location>
</feature>
<feature type="domain" description="Tudor" evidence="2">
    <location>
        <begin position="307"/>
        <end position="365"/>
    </location>
</feature>
<accession>A0A8T0AH77</accession>
<organism evidence="3 4">
    <name type="scientific">Silurus meridionalis</name>
    <name type="common">Southern catfish</name>
    <name type="synonym">Silurus soldatovi meridionalis</name>
    <dbReference type="NCBI Taxonomy" id="175797"/>
    <lineage>
        <taxon>Eukaryota</taxon>
        <taxon>Metazoa</taxon>
        <taxon>Chordata</taxon>
        <taxon>Craniata</taxon>
        <taxon>Vertebrata</taxon>
        <taxon>Euteleostomi</taxon>
        <taxon>Actinopterygii</taxon>
        <taxon>Neopterygii</taxon>
        <taxon>Teleostei</taxon>
        <taxon>Ostariophysi</taxon>
        <taxon>Siluriformes</taxon>
        <taxon>Siluridae</taxon>
        <taxon>Silurus</taxon>
    </lineage>
</organism>
<feature type="domain" description="Tudor" evidence="2">
    <location>
        <begin position="514"/>
        <end position="572"/>
    </location>
</feature>
<comment type="caution">
    <text evidence="3">The sequence shown here is derived from an EMBL/GenBank/DDBJ whole genome shotgun (WGS) entry which is preliminary data.</text>
</comment>
<feature type="domain" description="Tudor" evidence="2">
    <location>
        <begin position="1608"/>
        <end position="1666"/>
    </location>
</feature>
<name>A0A8T0AH77_SILME</name>
<dbReference type="InterPro" id="IPR050621">
    <property type="entry name" value="Tudor_domain_containing"/>
</dbReference>
<dbReference type="Gene3D" id="2.40.50.90">
    <property type="match status" value="5"/>
</dbReference>
<feature type="domain" description="Tudor" evidence="2">
    <location>
        <begin position="763"/>
        <end position="821"/>
    </location>
</feature>
<dbReference type="InterPro" id="IPR047450">
    <property type="entry name" value="Tudor_TDRD15_rpt1"/>
</dbReference>
<sequence>MDRKQADKSSEDSKVPASCALWPVDLKLTHCDCSPGNVLIHFQGQYASICELDYNILQVEIQNVPKTTVSVEVGDLCLVEDLLSSYWYRGRVQDKSEDLFDVFLLDHGNILTVSPNHLSTVSDSLLMLPPKIICGFIANVLPVQDFWDQTSEAYFSSLIGRHIKGYIHGLLPCKVLILEVPEITKDLLRLNLGRHVDTDTFLLLMELVIEVPIQQSCESVPDLLVDKQIAQEISFKSSDLCGYENVLSLGGSKLAVGQKENIKIVAAIKPGLFYCQLSSAAKDLKEMSDKLALLCESRNSDFRAKSGENIGLLCAIKGKDEKWHRGLVQCLPVNSQVRVVFVDYGYYESVNVKNLFQLPSEFLLRPVMAFPCSLSCLGEEDKATYNQQLVLLRKGVLGKELVITVKGKEKNVCSVMLSDVVEYVPSQTVQSKEVNKVASNDIHINLHQWSSILNETKTVEISNGSVFEGYIEHVQSPHDFWMRTAKTNDRFVAMMNKLTDRFSRIQLNDEILEDPVPGQLCCAMYEKDMHYYRAIVVDLLKYGAEVFFIDFGNTEKVPSMLIKKIPVEFTVEPAFVFNCSLAHVIPLGDVWTASTTDFFRATTSNKAFLVHVIYKRNDVLVVELLEKGCKKHKSLATLLTSANMAEYWTYNAINAPGTSVGKKKKTCNKSTGELLDKMPCKSMSQNLPSIRQMTIGTDKQVHTETAGEIFKSQKFNPGDVISVQCSHISSPSDFWCQNKKTKNDLDRLMERLQTFYLTNTLVLQPQSVCCAVQLQKDNMWYRGCILEGNGLNIKVILVDYGYVVQEKLKKVQAINPEFLELEKQAFKCSLYNLTDPFGGDMWSVKATTLLKKFTSKSWNLQCKIYSQGFASDEGLCSLVDLYTHFQRASTHLIENGVAKEIESPNQLLPSVYPCSFVYSSFDIKIGNEELVYPTHVVSPWEIYLQLDRNTEIIEQLMDGAMKVSEELLSQTHSGEPGSLCLAKYSEDGKWYRSFVWSAQSSLHSNVFFVDYGSKQVAEKRNVLPIPIEATDLLITPMQALRCSLLRISEEENLSEVKTWLEKAILNKELRAKFLKTNSSGHFLCDLFDGDIHINAKVREMFAIHGQAGKSLKNPLNVSNTKGRYHVVKSQRNPGYSKVMQADEQFCQKKSSKFKYPQNPAKNGWSKEKHSPKSTKQCQKEKATIFQHQPSKVLPKVCDLPAIKIAPGFRSIGFISHSNSAHSFFIQMEKDEEDLLKMREELNSSSFTESLQSVPSNVKAGDLVAARYNEDLALYRAAVNSVASRDHLIVEFVDYGNTAMVDKKKMYTLPSKFLSKARLSIHCKLSKPYNLEEVESLLSDPHDQTLMVEFVKNLGYAWEVSIQGLKPLHESRESDPEVIVSDSGHSKQRQEHEDGTSLRRICDKTAVEVGSIVEETLESGTNGSKMVQKKSLEKMQATRATGCMKKLRTMRRPRAYKRKREETQHGCESSLPQKPEIHIGVVEKELLNVSHKSCARIDSNISTALPESVDGQDICVKNGQSVASQPHSEYNCAAPTVIPPEKPMKKVEDIFRLFLAPVRKNHEYSGFAAAVTTPGDFYLVLEDLLLIMSAVSNALEDLPEDLIPLPETHLISGTGCLVWSEERKKWCRAEILQSDDISVIVNLIDYGYCVRLASQDVLKIKSLPVELARYPKITYPCLLRGIKPADGVQWTNQAAMFFQQFIYQKTLKIHFRQYVSEAQWEVDVVASNRNVAKELVDAGHAHYIDTVLGIRFQQGLGRQKEITSSSFVRNVYGAESRIQTQSKMEEMLHGYLEDVSLNDDKDISRGSTTEGKTEDPKQGSALKTNGLQSLNQRSDLLVTTIDHPDFLPLLFPVLPCSWLRFLGSTQCQKTEVKSEADSLHFLQYLISSFS</sequence>
<dbReference type="GO" id="GO:0030719">
    <property type="term" value="P:P granule organization"/>
    <property type="evidence" value="ECO:0007669"/>
    <property type="project" value="UniProtKB-ARBA"/>
</dbReference>
<dbReference type="PANTHER" id="PTHR22948:SF7">
    <property type="entry name" value="TUDOR DOMAIN-CONTAINING PROTEIN 15"/>
    <property type="match status" value="1"/>
</dbReference>
<feature type="domain" description="Tudor" evidence="2">
    <location>
        <begin position="1256"/>
        <end position="1315"/>
    </location>
</feature>
<reference evidence="3" key="1">
    <citation type="submission" date="2020-08" db="EMBL/GenBank/DDBJ databases">
        <title>Chromosome-level assembly of Southern catfish (Silurus meridionalis) provides insights into visual adaptation to the nocturnal and benthic lifestyles.</title>
        <authorList>
            <person name="Zhang Y."/>
            <person name="Wang D."/>
            <person name="Peng Z."/>
        </authorList>
    </citation>
    <scope>NUCLEOTIDE SEQUENCE</scope>
    <source>
        <strain evidence="3">SWU-2019-XX</strain>
        <tissue evidence="3">Muscle</tissue>
    </source>
</reference>
<feature type="domain" description="Tudor" evidence="2">
    <location>
        <begin position="973"/>
        <end position="1032"/>
    </location>
</feature>
<gene>
    <name evidence="3" type="ORF">HF521_012326</name>
</gene>
<dbReference type="Gene3D" id="2.30.30.140">
    <property type="match status" value="7"/>
</dbReference>
<dbReference type="Proteomes" id="UP000606274">
    <property type="component" value="Unassembled WGS sequence"/>
</dbReference>